<feature type="transmembrane region" description="Helical" evidence="1">
    <location>
        <begin position="44"/>
        <end position="63"/>
    </location>
</feature>
<feature type="transmembrane region" description="Helical" evidence="1">
    <location>
        <begin position="106"/>
        <end position="125"/>
    </location>
</feature>
<feature type="transmembrane region" description="Helical" evidence="1">
    <location>
        <begin position="154"/>
        <end position="174"/>
    </location>
</feature>
<feature type="transmembrane region" description="Helical" evidence="1">
    <location>
        <begin position="180"/>
        <end position="200"/>
    </location>
</feature>
<dbReference type="PIRSF" id="PIRSF038959">
    <property type="entry name" value="SdpI"/>
    <property type="match status" value="1"/>
</dbReference>
<reference evidence="3 4" key="1">
    <citation type="journal article" date="2019" name="Nat. Microbiol.">
        <title>Mediterranean grassland soil C-N compound turnover is dependent on rainfall and depth, and is mediated by genomically divergent microorganisms.</title>
        <authorList>
            <person name="Diamond S."/>
            <person name="Andeer P.F."/>
            <person name="Li Z."/>
            <person name="Crits-Christoph A."/>
            <person name="Burstein D."/>
            <person name="Anantharaman K."/>
            <person name="Lane K.R."/>
            <person name="Thomas B.C."/>
            <person name="Pan C."/>
            <person name="Northen T.R."/>
            <person name="Banfield J.F."/>
        </authorList>
    </citation>
    <scope>NUCLEOTIDE SEQUENCE [LARGE SCALE GENOMIC DNA]</scope>
    <source>
        <strain evidence="3">WS_10</strain>
    </source>
</reference>
<sequence length="216" mass="23608">MWLLIAAMFALAAWTWSAAPDRLPVHWGITGQADRWGGKFEGLLLMPLVAMGLYLLTAFLPRIDPGRANYASFTGAYRTIRLVILLVLAAIYVSTVLKARGVTIDMAVVVPLGVGAMFVLLGNVLGKLRPNWFVGIRTPWTLSSKESWTRTHRAGGWVFITIGFLLMGVALFRTQRFVEWTVGAAAAAVVGLAVYSYFVWKRDPDKTPPAGTLPAG</sequence>
<evidence type="ECO:0000259" key="2">
    <source>
        <dbReference type="Pfam" id="PF07853"/>
    </source>
</evidence>
<evidence type="ECO:0000313" key="4">
    <source>
        <dbReference type="Proteomes" id="UP000319836"/>
    </source>
</evidence>
<evidence type="ECO:0000256" key="1">
    <source>
        <dbReference type="SAM" id="Phobius"/>
    </source>
</evidence>
<feature type="domain" description="DUF1648" evidence="2">
    <location>
        <begin position="3"/>
        <end position="50"/>
    </location>
</feature>
<keyword evidence="1" id="KW-1133">Transmembrane helix</keyword>
<dbReference type="InterPro" id="IPR025962">
    <property type="entry name" value="SdpI/YhfL"/>
</dbReference>
<keyword evidence="1" id="KW-0472">Membrane</keyword>
<organism evidence="3 4">
    <name type="scientific">Eiseniibacteriota bacterium</name>
    <dbReference type="NCBI Taxonomy" id="2212470"/>
    <lineage>
        <taxon>Bacteria</taxon>
        <taxon>Candidatus Eiseniibacteriota</taxon>
    </lineage>
</organism>
<dbReference type="PANTHER" id="PTHR37810">
    <property type="entry name" value="IMMUNITY PROTEIN SDPI"/>
    <property type="match status" value="1"/>
</dbReference>
<dbReference type="GO" id="GO:0009636">
    <property type="term" value="P:response to toxic substance"/>
    <property type="evidence" value="ECO:0007669"/>
    <property type="project" value="TreeGrafter"/>
</dbReference>
<dbReference type="InterPro" id="IPR012867">
    <property type="entry name" value="DUF1648"/>
</dbReference>
<proteinExistence type="predicted"/>
<evidence type="ECO:0000313" key="3">
    <source>
        <dbReference type="EMBL" id="TMQ69582.1"/>
    </source>
</evidence>
<dbReference type="PANTHER" id="PTHR37810:SF5">
    <property type="entry name" value="IMMUNITY PROTEIN SDPI"/>
    <property type="match status" value="1"/>
</dbReference>
<dbReference type="AlphaFoldDB" id="A0A538U122"/>
<dbReference type="InterPro" id="IPR026272">
    <property type="entry name" value="SdpI"/>
</dbReference>
<name>A0A538U122_UNCEI</name>
<dbReference type="Proteomes" id="UP000319836">
    <property type="component" value="Unassembled WGS sequence"/>
</dbReference>
<dbReference type="Pfam" id="PF07853">
    <property type="entry name" value="DUF1648"/>
    <property type="match status" value="1"/>
</dbReference>
<keyword evidence="1" id="KW-0812">Transmembrane</keyword>
<dbReference type="Pfam" id="PF13630">
    <property type="entry name" value="SdpI"/>
    <property type="match status" value="1"/>
</dbReference>
<dbReference type="EMBL" id="VBPA01000286">
    <property type="protein sequence ID" value="TMQ69582.1"/>
    <property type="molecule type" value="Genomic_DNA"/>
</dbReference>
<protein>
    <submittedName>
        <fullName evidence="3">DUF1648 domain-containing protein</fullName>
    </submittedName>
</protein>
<comment type="caution">
    <text evidence="3">The sequence shown here is derived from an EMBL/GenBank/DDBJ whole genome shotgun (WGS) entry which is preliminary data.</text>
</comment>
<feature type="transmembrane region" description="Helical" evidence="1">
    <location>
        <begin position="75"/>
        <end position="94"/>
    </location>
</feature>
<accession>A0A538U122</accession>
<gene>
    <name evidence="3" type="ORF">E6K80_11235</name>
</gene>